<keyword evidence="2" id="KW-0808">Transferase</keyword>
<protein>
    <submittedName>
        <fullName evidence="2">GCN5-like N-acetyltransferase</fullName>
    </submittedName>
</protein>
<dbReference type="Pfam" id="PF00583">
    <property type="entry name" value="Acetyltransf_1"/>
    <property type="match status" value="1"/>
</dbReference>
<proteinExistence type="predicted"/>
<keyword evidence="3" id="KW-1185">Reference proteome</keyword>
<reference evidence="2 3" key="1">
    <citation type="journal article" date="2011" name="J. Bacteriol.">
        <title>Complete genome sequence of Amycolicicoccus subflavus DQS3-9A1T, an actinomycete isolated from crude oil-polluted soil.</title>
        <authorList>
            <person name="Cai M."/>
            <person name="Chen W.M."/>
            <person name="Nie Y."/>
            <person name="Chi C.Q."/>
            <person name="Wang Y.N."/>
            <person name="Tang Y.Q."/>
            <person name="Li G.Y."/>
            <person name="Wu X.L."/>
        </authorList>
    </citation>
    <scope>NUCLEOTIDE SEQUENCE [LARGE SCALE GENOMIC DNA]</scope>
    <source>
        <strain evidence="3">DSM 45089 / DQS3-9A1</strain>
    </source>
</reference>
<name>F6ERI3_HOYSD</name>
<dbReference type="InterPro" id="IPR000182">
    <property type="entry name" value="GNAT_dom"/>
</dbReference>
<dbReference type="CDD" id="cd04301">
    <property type="entry name" value="NAT_SF"/>
    <property type="match status" value="1"/>
</dbReference>
<gene>
    <name evidence="2" type="ordered locus">AS9A_0043</name>
</gene>
<dbReference type="KEGG" id="asd:AS9A_0043"/>
<dbReference type="SUPFAM" id="SSF55729">
    <property type="entry name" value="Acyl-CoA N-acyltransferases (Nat)"/>
    <property type="match status" value="1"/>
</dbReference>
<dbReference type="PANTHER" id="PTHR47237:SF1">
    <property type="entry name" value="SLL0310 PROTEIN"/>
    <property type="match status" value="1"/>
</dbReference>
<dbReference type="AlphaFoldDB" id="F6ERI3"/>
<dbReference type="InterPro" id="IPR041496">
    <property type="entry name" value="YitH/HolE_GNAT"/>
</dbReference>
<dbReference type="Gene3D" id="3.40.630.30">
    <property type="match status" value="1"/>
</dbReference>
<dbReference type="GO" id="GO:0016747">
    <property type="term" value="F:acyltransferase activity, transferring groups other than amino-acyl groups"/>
    <property type="evidence" value="ECO:0007669"/>
    <property type="project" value="InterPro"/>
</dbReference>
<evidence type="ECO:0000313" key="3">
    <source>
        <dbReference type="Proteomes" id="UP000009235"/>
    </source>
</evidence>
<feature type="domain" description="N-acetyltransferase" evidence="1">
    <location>
        <begin position="1"/>
        <end position="136"/>
    </location>
</feature>
<dbReference type="eggNOG" id="COG0454">
    <property type="taxonomic scope" value="Bacteria"/>
</dbReference>
<dbReference type="EMBL" id="CP002786">
    <property type="protein sequence ID" value="AEF38503.1"/>
    <property type="molecule type" value="Genomic_DNA"/>
</dbReference>
<dbReference type="InterPro" id="IPR016181">
    <property type="entry name" value="Acyl_CoA_acyltransferase"/>
</dbReference>
<dbReference type="RefSeq" id="WP_013804855.1">
    <property type="nucleotide sequence ID" value="NC_015564.1"/>
</dbReference>
<dbReference type="PANTHER" id="PTHR47237">
    <property type="entry name" value="SLL0310 PROTEIN"/>
    <property type="match status" value="1"/>
</dbReference>
<dbReference type="Pfam" id="PF18014">
    <property type="entry name" value="Acetyltransf_18"/>
    <property type="match status" value="1"/>
</dbReference>
<dbReference type="HOGENOM" id="CLU_054109_0_0_11"/>
<dbReference type="STRING" id="443218.AS9A_0043"/>
<dbReference type="PROSITE" id="PS51186">
    <property type="entry name" value="GNAT"/>
    <property type="match status" value="1"/>
</dbReference>
<accession>F6ERI3</accession>
<dbReference type="InterPro" id="IPR052729">
    <property type="entry name" value="Acyl/Acetyltrans_Enzymes"/>
</dbReference>
<dbReference type="Gene3D" id="3.40.630.90">
    <property type="match status" value="1"/>
</dbReference>
<dbReference type="Proteomes" id="UP000009235">
    <property type="component" value="Chromosome"/>
</dbReference>
<evidence type="ECO:0000259" key="1">
    <source>
        <dbReference type="PROSITE" id="PS51186"/>
    </source>
</evidence>
<evidence type="ECO:0000313" key="2">
    <source>
        <dbReference type="EMBL" id="AEF38503.1"/>
    </source>
</evidence>
<sequence>MTVAVEWAAAEGWNPGLGDARIFALTDPGGFYGGFLEDELVATISAVNYTSDAQSFGFIGFYIVKPEFRGCGFGFEIWQHGMRALARVPVIGLDGVVDQQSNYRKSGFILAHRNIRYAGELSGLRAETVVEAATVPADELTAFDCRHFPVPRPEFLRLWLHQPEAHSLVLRSHSGVRTLGTIRRCRNGWKVGPLFAADASYAETMLLALADRADVGAAIYLDVPETNGAAMALAQRHGMRPMFETARMYRGKDPQLPIDRIFGVTTFELG</sequence>
<organism evidence="2 3">
    <name type="scientific">Hoyosella subflava (strain DSM 45089 / JCM 17490 / NBRC 109087 / DQS3-9A1)</name>
    <name type="common">Amycolicicoccus subflavus</name>
    <dbReference type="NCBI Taxonomy" id="443218"/>
    <lineage>
        <taxon>Bacteria</taxon>
        <taxon>Bacillati</taxon>
        <taxon>Actinomycetota</taxon>
        <taxon>Actinomycetes</taxon>
        <taxon>Mycobacteriales</taxon>
        <taxon>Hoyosellaceae</taxon>
        <taxon>Hoyosella</taxon>
    </lineage>
</organism>